<accession>A0A443IRG5</accession>
<protein>
    <recommendedName>
        <fullName evidence="3">Sulfotransferase family protein</fullName>
    </recommendedName>
</protein>
<dbReference type="EMBL" id="SAUW01000013">
    <property type="protein sequence ID" value="RWR09995.1"/>
    <property type="molecule type" value="Genomic_DNA"/>
</dbReference>
<comment type="caution">
    <text evidence="1">The sequence shown here is derived from an EMBL/GenBank/DDBJ whole genome shotgun (WGS) entry which is preliminary data.</text>
</comment>
<name>A0A443IRG5_9RHOB</name>
<proteinExistence type="predicted"/>
<dbReference type="RefSeq" id="WP_128270106.1">
    <property type="nucleotide sequence ID" value="NZ_SAUW01000013.1"/>
</dbReference>
<evidence type="ECO:0000313" key="1">
    <source>
        <dbReference type="EMBL" id="RWR09995.1"/>
    </source>
</evidence>
<dbReference type="AlphaFoldDB" id="A0A443IRG5"/>
<dbReference type="Proteomes" id="UP000285710">
    <property type="component" value="Unassembled WGS sequence"/>
</dbReference>
<reference evidence="1 2" key="1">
    <citation type="submission" date="2019-01" db="EMBL/GenBank/DDBJ databases">
        <title>Sinorhodobacter populi sp. nov. isolated from the symptomatic bark tissue of Populus euramericana canker.</title>
        <authorList>
            <person name="Xu G."/>
        </authorList>
    </citation>
    <scope>NUCLEOTIDE SEQUENCE [LARGE SCALE GENOMIC DNA]</scope>
    <source>
        <strain evidence="1 2">2D-5</strain>
    </source>
</reference>
<sequence length="253" mass="28025">MRVLLHPGFHKTATTTAQDFLHENRKLIWPHAALVLPARIRPVTEAVFAGTGVTAAMTAFLRGLDLTPRRTILISGENLLGRMPRGLTEAPYPDAVANLRALLAAFEGLGWPCEVTLYLSTRDQAGWEESLWAHHARKDRDEPFTDDLATFRARVGRVSLAEQLDRIRAGLPGLRILSHDIAEFAAMPLGPGQPFVDFLALPEAQLRAFRPVAARNASLPREMTERFLALNRDWSADTPAAKRALRQAEGDAR</sequence>
<organism evidence="1 2">
    <name type="scientific">Paenirhodobacter populi</name>
    <dbReference type="NCBI Taxonomy" id="2306993"/>
    <lineage>
        <taxon>Bacteria</taxon>
        <taxon>Pseudomonadati</taxon>
        <taxon>Pseudomonadota</taxon>
        <taxon>Alphaproteobacteria</taxon>
        <taxon>Rhodobacterales</taxon>
        <taxon>Rhodobacter group</taxon>
        <taxon>Paenirhodobacter</taxon>
    </lineage>
</organism>
<evidence type="ECO:0000313" key="2">
    <source>
        <dbReference type="Proteomes" id="UP000285710"/>
    </source>
</evidence>
<evidence type="ECO:0008006" key="3">
    <source>
        <dbReference type="Google" id="ProtNLM"/>
    </source>
</evidence>
<keyword evidence="2" id="KW-1185">Reference proteome</keyword>
<gene>
    <name evidence="1" type="ORF">D2T33_13460</name>
</gene>
<reference evidence="1 2" key="2">
    <citation type="submission" date="2019-01" db="EMBL/GenBank/DDBJ databases">
        <authorList>
            <person name="Li Y."/>
        </authorList>
    </citation>
    <scope>NUCLEOTIDE SEQUENCE [LARGE SCALE GENOMIC DNA]</scope>
    <source>
        <strain evidence="1 2">2D-5</strain>
    </source>
</reference>